<dbReference type="Proteomes" id="UP001153555">
    <property type="component" value="Unassembled WGS sequence"/>
</dbReference>
<dbReference type="InterPro" id="IPR001584">
    <property type="entry name" value="Integrase_cat-core"/>
</dbReference>
<feature type="domain" description="Integrase catalytic" evidence="1">
    <location>
        <begin position="1"/>
        <end position="104"/>
    </location>
</feature>
<dbReference type="AlphaFoldDB" id="A0A9N7NQG6"/>
<organism evidence="2 3">
    <name type="scientific">Striga hermonthica</name>
    <name type="common">Purple witchweed</name>
    <name type="synonym">Buchnera hermonthica</name>
    <dbReference type="NCBI Taxonomy" id="68872"/>
    <lineage>
        <taxon>Eukaryota</taxon>
        <taxon>Viridiplantae</taxon>
        <taxon>Streptophyta</taxon>
        <taxon>Embryophyta</taxon>
        <taxon>Tracheophyta</taxon>
        <taxon>Spermatophyta</taxon>
        <taxon>Magnoliopsida</taxon>
        <taxon>eudicotyledons</taxon>
        <taxon>Gunneridae</taxon>
        <taxon>Pentapetalae</taxon>
        <taxon>asterids</taxon>
        <taxon>lamiids</taxon>
        <taxon>Lamiales</taxon>
        <taxon>Orobanchaceae</taxon>
        <taxon>Buchnereae</taxon>
        <taxon>Striga</taxon>
    </lineage>
</organism>
<name>A0A9N7NQG6_STRHE</name>
<dbReference type="SUPFAM" id="SSF53098">
    <property type="entry name" value="Ribonuclease H-like"/>
    <property type="match status" value="1"/>
</dbReference>
<dbReference type="Pfam" id="PF00665">
    <property type="entry name" value="rve"/>
    <property type="match status" value="1"/>
</dbReference>
<protein>
    <recommendedName>
        <fullName evidence="1">Integrase catalytic domain-containing protein</fullName>
    </recommendedName>
</protein>
<accession>A0A9N7NQG6</accession>
<dbReference type="OrthoDB" id="7696201at2759"/>
<dbReference type="InterPro" id="IPR036397">
    <property type="entry name" value="RNaseH_sf"/>
</dbReference>
<dbReference type="PROSITE" id="PS50994">
    <property type="entry name" value="INTEGRASE"/>
    <property type="match status" value="1"/>
</dbReference>
<dbReference type="GO" id="GO:0003676">
    <property type="term" value="F:nucleic acid binding"/>
    <property type="evidence" value="ECO:0007669"/>
    <property type="project" value="InterPro"/>
</dbReference>
<sequence length="180" mass="19774">MEVESLGGSRYFVTFIDDASRKLWVYFLRTKDEVSNYFKRFHAMVEKQTGNPLKCLCSDNGEEYSSHEFKNYCADHGIRHEKTVPGTPQHNGVAKRINRTIMEKDAGGVQVAHGCLRGPGSSCARHLECCGRARGELGALGRTWASRSVAGLCGSARLGARTREDGSAWDACSWDEPGGA</sequence>
<evidence type="ECO:0000313" key="3">
    <source>
        <dbReference type="Proteomes" id="UP001153555"/>
    </source>
</evidence>
<dbReference type="PANTHER" id="PTHR42648:SF28">
    <property type="entry name" value="TRANSPOSON-ENCODED PROTEIN WITH RIBONUCLEASE H-LIKE AND RETROVIRUS ZINC FINGER-LIKE DOMAINS"/>
    <property type="match status" value="1"/>
</dbReference>
<dbReference type="GO" id="GO:0015074">
    <property type="term" value="P:DNA integration"/>
    <property type="evidence" value="ECO:0007669"/>
    <property type="project" value="InterPro"/>
</dbReference>
<dbReference type="InterPro" id="IPR012337">
    <property type="entry name" value="RNaseH-like_sf"/>
</dbReference>
<keyword evidence="3" id="KW-1185">Reference proteome</keyword>
<dbReference type="PANTHER" id="PTHR42648">
    <property type="entry name" value="TRANSPOSASE, PUTATIVE-RELATED"/>
    <property type="match status" value="1"/>
</dbReference>
<dbReference type="InterPro" id="IPR039537">
    <property type="entry name" value="Retrotran_Ty1/copia-like"/>
</dbReference>
<comment type="caution">
    <text evidence="2">The sequence shown here is derived from an EMBL/GenBank/DDBJ whole genome shotgun (WGS) entry which is preliminary data.</text>
</comment>
<dbReference type="Gene3D" id="3.30.420.10">
    <property type="entry name" value="Ribonuclease H-like superfamily/Ribonuclease H"/>
    <property type="match status" value="1"/>
</dbReference>
<evidence type="ECO:0000259" key="1">
    <source>
        <dbReference type="PROSITE" id="PS50994"/>
    </source>
</evidence>
<gene>
    <name evidence="2" type="ORF">SHERM_29429</name>
</gene>
<dbReference type="EMBL" id="CACSLK010027843">
    <property type="protein sequence ID" value="CAA0834189.1"/>
    <property type="molecule type" value="Genomic_DNA"/>
</dbReference>
<reference evidence="2" key="1">
    <citation type="submission" date="2019-12" db="EMBL/GenBank/DDBJ databases">
        <authorList>
            <person name="Scholes J."/>
        </authorList>
    </citation>
    <scope>NUCLEOTIDE SEQUENCE</scope>
</reference>
<evidence type="ECO:0000313" key="2">
    <source>
        <dbReference type="EMBL" id="CAA0834189.1"/>
    </source>
</evidence>
<proteinExistence type="predicted"/>